<keyword evidence="3" id="KW-1185">Reference proteome</keyword>
<sequence>MGEAHSIDEAHSARLSAHTSTEGLLGVKLREPPPGPLQRWDRCTQTLWGQGPSAGWGQAQAETLSSAERRARAGANSHRAASEPPPTERRGAGSVTTWGAGRCSHAGGSPEVAQSPAELSSARRESASPRL</sequence>
<organism evidence="2 3">
    <name type="scientific">Rangifer tarandus platyrhynchus</name>
    <name type="common">Svalbard reindeer</name>
    <dbReference type="NCBI Taxonomy" id="3082113"/>
    <lineage>
        <taxon>Eukaryota</taxon>
        <taxon>Metazoa</taxon>
        <taxon>Chordata</taxon>
        <taxon>Craniata</taxon>
        <taxon>Vertebrata</taxon>
        <taxon>Euteleostomi</taxon>
        <taxon>Mammalia</taxon>
        <taxon>Eutheria</taxon>
        <taxon>Laurasiatheria</taxon>
        <taxon>Artiodactyla</taxon>
        <taxon>Ruminantia</taxon>
        <taxon>Pecora</taxon>
        <taxon>Cervidae</taxon>
        <taxon>Odocoileinae</taxon>
        <taxon>Rangifer</taxon>
    </lineage>
</organism>
<feature type="compositionally biased region" description="Basic and acidic residues" evidence="1">
    <location>
        <begin position="121"/>
        <end position="131"/>
    </location>
</feature>
<evidence type="ECO:0000313" key="3">
    <source>
        <dbReference type="Proteomes" id="UP001176941"/>
    </source>
</evidence>
<feature type="compositionally biased region" description="Basic and acidic residues" evidence="1">
    <location>
        <begin position="1"/>
        <end position="12"/>
    </location>
</feature>
<reference evidence="2" key="1">
    <citation type="submission" date="2023-04" db="EMBL/GenBank/DDBJ databases">
        <authorList>
            <consortium name="ELIXIR-Norway"/>
        </authorList>
    </citation>
    <scope>NUCLEOTIDE SEQUENCE [LARGE SCALE GENOMIC DNA]</scope>
</reference>
<dbReference type="EMBL" id="OX459937">
    <property type="protein sequence ID" value="CAI9152684.1"/>
    <property type="molecule type" value="Genomic_DNA"/>
</dbReference>
<feature type="region of interest" description="Disordered" evidence="1">
    <location>
        <begin position="1"/>
        <end position="131"/>
    </location>
</feature>
<evidence type="ECO:0000256" key="1">
    <source>
        <dbReference type="SAM" id="MobiDB-lite"/>
    </source>
</evidence>
<dbReference type="Proteomes" id="UP001176941">
    <property type="component" value="Chromosome 1"/>
</dbReference>
<accession>A0ABN8XYL4</accession>
<proteinExistence type="predicted"/>
<name>A0ABN8XYL4_RANTA</name>
<evidence type="ECO:0000313" key="2">
    <source>
        <dbReference type="EMBL" id="CAI9152684.1"/>
    </source>
</evidence>
<gene>
    <name evidence="2" type="ORF">MRATA1EN1_LOCUS1646</name>
</gene>
<protein>
    <submittedName>
        <fullName evidence="2">Uncharacterized protein</fullName>
    </submittedName>
</protein>